<dbReference type="Pfam" id="PF00034">
    <property type="entry name" value="Cytochrom_C"/>
    <property type="match status" value="1"/>
</dbReference>
<dbReference type="PROSITE" id="PS51007">
    <property type="entry name" value="CYTC"/>
    <property type="match status" value="1"/>
</dbReference>
<evidence type="ECO:0000256" key="5">
    <source>
        <dbReference type="SAM" id="SignalP"/>
    </source>
</evidence>
<dbReference type="InterPro" id="IPR011045">
    <property type="entry name" value="N2O_reductase_N"/>
</dbReference>
<dbReference type="NCBIfam" id="TIGR02276">
    <property type="entry name" value="beta_rpt_yvtn"/>
    <property type="match status" value="1"/>
</dbReference>
<dbReference type="Pfam" id="PF10282">
    <property type="entry name" value="Lactonase"/>
    <property type="match status" value="1"/>
</dbReference>
<evidence type="ECO:0000313" key="7">
    <source>
        <dbReference type="EMBL" id="OWK36027.1"/>
    </source>
</evidence>
<dbReference type="PANTHER" id="PTHR47197:SF3">
    <property type="entry name" value="DIHYDRO-HEME D1 DEHYDROGENASE"/>
    <property type="match status" value="1"/>
</dbReference>
<dbReference type="InterPro" id="IPR015943">
    <property type="entry name" value="WD40/YVTN_repeat-like_dom_sf"/>
</dbReference>
<keyword evidence="3 4" id="KW-0408">Iron</keyword>
<dbReference type="InterPro" id="IPR009056">
    <property type="entry name" value="Cyt_c-like_dom"/>
</dbReference>
<dbReference type="PANTHER" id="PTHR47197">
    <property type="entry name" value="PROTEIN NIRF"/>
    <property type="match status" value="1"/>
</dbReference>
<sequence length="640" mass="69802">MARFSFVFTLAAVLAAAGFATAGSSNSLLDVSPDGGKLLVANTDSGTVTVVDLKTRKVTLELAAGDHPEGTTWVGTGPVGLVTVYGDDKLLFVDADQKKIVHTLKVDDEPYGVVTTRDGAFAYVSHDYPGTVSEIDVAARAVKRTFKVGAGCRGIALSTDEKTLYVTEFFTARLIAVDRASGKVVDKWEPHSADNLARHVVVHPTRPKAYLSHIRSRVNAFDARGSIFPQLSFCDLAPKPAGEKRRRSLAMDTYNNVYVVTNPWEAALSPDGTKIYTIYAGTDDMNVSRTIDDDYQEVERIGRAVTVGKHPRAVRVSPDGKEVYVYNTLDYSVSVLNADLKKLASVPVCTPAHTPEWRRGKELFETAKQPMGSARWIACSSCHPDGLTDGRVWENPEGHRKTPNLFGLAHTHPLHWSADRDEVQDFEYTVRGKLMQGAGLARHPLKPRKTFTEFSELDQKTANLSPDLDALAVYTNSYGFRLSPHAAGPGKLTAEAERGKKLFFAAETKCATCHSGPYFTDGKRERPFNLHDVGTGDAPTEKLGPKYDTPTLLGVYRVNTYLHDGRAKTLAEVLTTYNKGDKHGKTSHLTPTETDDLVAFLKSLPYEQPPDETPNTVEHRIKMKPVTGPAVVTGAAASGG</sequence>
<accession>A0A225DIT0</accession>
<name>A0A225DIT0_9BACT</name>
<evidence type="ECO:0000259" key="6">
    <source>
        <dbReference type="PROSITE" id="PS51007"/>
    </source>
</evidence>
<comment type="caution">
    <text evidence="7">The sequence shown here is derived from an EMBL/GenBank/DDBJ whole genome shotgun (WGS) entry which is preliminary data.</text>
</comment>
<keyword evidence="8" id="KW-1185">Reference proteome</keyword>
<keyword evidence="2 4" id="KW-0479">Metal-binding</keyword>
<dbReference type="AlphaFoldDB" id="A0A225DIT0"/>
<dbReference type="InterPro" id="IPR036909">
    <property type="entry name" value="Cyt_c-like_dom_sf"/>
</dbReference>
<dbReference type="SUPFAM" id="SSF50974">
    <property type="entry name" value="Nitrous oxide reductase, N-terminal domain"/>
    <property type="match status" value="1"/>
</dbReference>
<dbReference type="GO" id="GO:0046872">
    <property type="term" value="F:metal ion binding"/>
    <property type="evidence" value="ECO:0007669"/>
    <property type="project" value="UniProtKB-KW"/>
</dbReference>
<proteinExistence type="predicted"/>
<evidence type="ECO:0000313" key="8">
    <source>
        <dbReference type="Proteomes" id="UP000214646"/>
    </source>
</evidence>
<feature type="signal peptide" evidence="5">
    <location>
        <begin position="1"/>
        <end position="22"/>
    </location>
</feature>
<dbReference type="Proteomes" id="UP000214646">
    <property type="component" value="Unassembled WGS sequence"/>
</dbReference>
<feature type="domain" description="Cytochrome c" evidence="6">
    <location>
        <begin position="494"/>
        <end position="605"/>
    </location>
</feature>
<dbReference type="GO" id="GO:0020037">
    <property type="term" value="F:heme binding"/>
    <property type="evidence" value="ECO:0007669"/>
    <property type="project" value="InterPro"/>
</dbReference>
<evidence type="ECO:0000256" key="2">
    <source>
        <dbReference type="ARBA" id="ARBA00022723"/>
    </source>
</evidence>
<keyword evidence="5" id="KW-0732">Signal</keyword>
<dbReference type="EMBL" id="NIDE01000017">
    <property type="protein sequence ID" value="OWK36027.1"/>
    <property type="molecule type" value="Genomic_DNA"/>
</dbReference>
<dbReference type="InterPro" id="IPR051200">
    <property type="entry name" value="Host-pathogen_enzymatic-act"/>
</dbReference>
<reference evidence="8" key="1">
    <citation type="submission" date="2017-06" db="EMBL/GenBank/DDBJ databases">
        <title>Genome analysis of Fimbriiglobus ruber SP5, the first member of the order Planctomycetales with confirmed chitinolytic capability.</title>
        <authorList>
            <person name="Ravin N.V."/>
            <person name="Rakitin A.L."/>
            <person name="Ivanova A.A."/>
            <person name="Beletsky A.V."/>
            <person name="Kulichevskaya I.S."/>
            <person name="Mardanov A.V."/>
            <person name="Dedysh S.N."/>
        </authorList>
    </citation>
    <scope>NUCLEOTIDE SEQUENCE [LARGE SCALE GENOMIC DNA]</scope>
    <source>
        <strain evidence="8">SP5</strain>
    </source>
</reference>
<dbReference type="InterPro" id="IPR019405">
    <property type="entry name" value="Lactonase_7-beta_prop"/>
</dbReference>
<protein>
    <recommendedName>
        <fullName evidence="6">Cytochrome c domain-containing protein</fullName>
    </recommendedName>
</protein>
<gene>
    <name evidence="7" type="ORF">FRUB_08590</name>
</gene>
<evidence type="ECO:0000256" key="1">
    <source>
        <dbReference type="ARBA" id="ARBA00022617"/>
    </source>
</evidence>
<dbReference type="GO" id="GO:0009055">
    <property type="term" value="F:electron transfer activity"/>
    <property type="evidence" value="ECO:0007669"/>
    <property type="project" value="InterPro"/>
</dbReference>
<evidence type="ECO:0000256" key="4">
    <source>
        <dbReference type="PROSITE-ProRule" id="PRU00433"/>
    </source>
</evidence>
<dbReference type="InterPro" id="IPR011964">
    <property type="entry name" value="YVTN_b-propeller_repeat"/>
</dbReference>
<keyword evidence="1 4" id="KW-0349">Heme</keyword>
<organism evidence="7 8">
    <name type="scientific">Fimbriiglobus ruber</name>
    <dbReference type="NCBI Taxonomy" id="1908690"/>
    <lineage>
        <taxon>Bacteria</taxon>
        <taxon>Pseudomonadati</taxon>
        <taxon>Planctomycetota</taxon>
        <taxon>Planctomycetia</taxon>
        <taxon>Gemmatales</taxon>
        <taxon>Gemmataceae</taxon>
        <taxon>Fimbriiglobus</taxon>
    </lineage>
</organism>
<feature type="chain" id="PRO_5013053292" description="Cytochrome c domain-containing protein" evidence="5">
    <location>
        <begin position="23"/>
        <end position="640"/>
    </location>
</feature>
<evidence type="ECO:0000256" key="3">
    <source>
        <dbReference type="ARBA" id="ARBA00023004"/>
    </source>
</evidence>
<dbReference type="Gene3D" id="1.10.760.10">
    <property type="entry name" value="Cytochrome c-like domain"/>
    <property type="match status" value="2"/>
</dbReference>
<dbReference type="Gene3D" id="2.130.10.10">
    <property type="entry name" value="YVTN repeat-like/Quinoprotein amine dehydrogenase"/>
    <property type="match status" value="2"/>
</dbReference>
<dbReference type="SUPFAM" id="SSF46626">
    <property type="entry name" value="Cytochrome c"/>
    <property type="match status" value="2"/>
</dbReference>